<accession>A0A174VU50</accession>
<evidence type="ECO:0000313" key="1">
    <source>
        <dbReference type="EMBL" id="CUQ38323.1"/>
    </source>
</evidence>
<dbReference type="Proteomes" id="UP000095762">
    <property type="component" value="Unassembled WGS sequence"/>
</dbReference>
<dbReference type="EMBL" id="CZBP01000039">
    <property type="protein sequence ID" value="CUQ38323.1"/>
    <property type="molecule type" value="Genomic_DNA"/>
</dbReference>
<protein>
    <submittedName>
        <fullName evidence="1">Uncharacterized protein</fullName>
    </submittedName>
</protein>
<reference evidence="1 2" key="1">
    <citation type="submission" date="2015-09" db="EMBL/GenBank/DDBJ databases">
        <authorList>
            <consortium name="Pathogen Informatics"/>
        </authorList>
    </citation>
    <scope>NUCLEOTIDE SEQUENCE [LARGE SCALE GENOMIC DNA]</scope>
    <source>
        <strain evidence="1 2">2789STDY5834957</strain>
    </source>
</reference>
<name>A0A174VU50_9FIRM</name>
<gene>
    <name evidence="1" type="ORF">ERS852569_03534</name>
</gene>
<dbReference type="RefSeq" id="WP_055060570.1">
    <property type="nucleotide sequence ID" value="NZ_CZBP01000039.1"/>
</dbReference>
<dbReference type="AlphaFoldDB" id="A0A174VU50"/>
<evidence type="ECO:0000313" key="2">
    <source>
        <dbReference type="Proteomes" id="UP000095762"/>
    </source>
</evidence>
<organism evidence="1 2">
    <name type="scientific">Blautia obeum</name>
    <dbReference type="NCBI Taxonomy" id="40520"/>
    <lineage>
        <taxon>Bacteria</taxon>
        <taxon>Bacillati</taxon>
        <taxon>Bacillota</taxon>
        <taxon>Clostridia</taxon>
        <taxon>Lachnospirales</taxon>
        <taxon>Lachnospiraceae</taxon>
        <taxon>Blautia</taxon>
    </lineage>
</organism>
<proteinExistence type="predicted"/>
<sequence>MKKQYEVKDKEDSIKTFFLQYAERLSSEINYELRKKKRDIPDDVFGALYASIPDSVLNTMNSWCVFPKFFSKEYHFEVYLSNKEQQNYLGIYTVKAYSRDIAYERALTLVSDELKSSMPNMKFVDDVKKLLVIKSADKTWVSTECTSEKEACVHHDTFDEAWAYVERKARDIVSSYCKENSEVAEVGVCSRKDLEKKSGCIRLHFPDTDSYTYLYVKEEE</sequence>